<evidence type="ECO:0000256" key="6">
    <source>
        <dbReference type="ARBA" id="ARBA00023136"/>
    </source>
</evidence>
<dbReference type="AlphaFoldDB" id="A0A0M9GFZ8"/>
<feature type="transmembrane region" description="Helical" evidence="7">
    <location>
        <begin position="167"/>
        <end position="187"/>
    </location>
</feature>
<evidence type="ECO:0000256" key="5">
    <source>
        <dbReference type="ARBA" id="ARBA00022989"/>
    </source>
</evidence>
<feature type="domain" description="ABC transporter" evidence="8">
    <location>
        <begin position="341"/>
        <end position="570"/>
    </location>
</feature>
<evidence type="ECO:0000313" key="11">
    <source>
        <dbReference type="Proteomes" id="UP000037931"/>
    </source>
</evidence>
<dbReference type="GO" id="GO:0034040">
    <property type="term" value="F:ATPase-coupled lipid transmembrane transporter activity"/>
    <property type="evidence" value="ECO:0007669"/>
    <property type="project" value="TreeGrafter"/>
</dbReference>
<evidence type="ECO:0000256" key="1">
    <source>
        <dbReference type="ARBA" id="ARBA00004651"/>
    </source>
</evidence>
<evidence type="ECO:0000256" key="3">
    <source>
        <dbReference type="ARBA" id="ARBA00022741"/>
    </source>
</evidence>
<dbReference type="InterPro" id="IPR039421">
    <property type="entry name" value="Type_1_exporter"/>
</dbReference>
<feature type="domain" description="ABC transmembrane type-1" evidence="9">
    <location>
        <begin position="15"/>
        <end position="302"/>
    </location>
</feature>
<feature type="transmembrane region" description="Helical" evidence="7">
    <location>
        <begin position="57"/>
        <end position="81"/>
    </location>
</feature>
<dbReference type="Gene3D" id="3.40.50.300">
    <property type="entry name" value="P-loop containing nucleotide triphosphate hydrolases"/>
    <property type="match status" value="1"/>
</dbReference>
<dbReference type="GO" id="GO:0015833">
    <property type="term" value="P:peptide transport"/>
    <property type="evidence" value="ECO:0007669"/>
    <property type="project" value="InterPro"/>
</dbReference>
<dbReference type="SMART" id="SM00382">
    <property type="entry name" value="AAA"/>
    <property type="match status" value="1"/>
</dbReference>
<keyword evidence="11" id="KW-1185">Reference proteome</keyword>
<proteinExistence type="predicted"/>
<evidence type="ECO:0000256" key="4">
    <source>
        <dbReference type="ARBA" id="ARBA00022840"/>
    </source>
</evidence>
<dbReference type="Proteomes" id="UP000037931">
    <property type="component" value="Unassembled WGS sequence"/>
</dbReference>
<sequence length="574" mass="63317">MMLISEFGRKAPNRLFFALILGSLAGICYAFLIPIVLSTLGGQDDGLSPVSEERYTFLSIEIANHKMAAVFLALCVIIVLARTASRTILMRISAELTLNLRIKLYQKISGADLRNLEGVGHSRIITAMTEDVRRVVLGGQLLPDLLMSSVTLLGMLTFLALLNTAVFVFVVQAICVGVLMHQLPVFFGNRSFSRSRAILGKLQSAMTGLVYGAKELKLNSEGLKYYMENVVLAHERDLLKADRTTYTFLVAANSYGDLLSFFVIGVVSFIFVNYHAISSTELVGVVMALLYVAGPVAMIIDVTFPIIMGKNALRQLEQLFGELSEDRSLEGVEPAGPWQCMELSNIVFQHESQVHGEIYKVGPVSLSVRRGNLTFIVGGNGSGKTTLCKMISLHYSPLSGSISFDGRAVDDSSREGFRQEISAIYSDYHLFEQLLAPMTEHIHERARGYLSMLGLENKVTINDGVFSTLALSDGQRKRLALLVALLQDRSLYIFDEWAADQDPGFKEVFYRRVLPLLRAEGKAVVVISHDDRYFDVADQIVVMEDGSLVDFQTVGSDHKGRTKTSPGVVLGERS</sequence>
<dbReference type="SUPFAM" id="SSF90123">
    <property type="entry name" value="ABC transporter transmembrane region"/>
    <property type="match status" value="1"/>
</dbReference>
<gene>
    <name evidence="10" type="ORF">PF66_03120</name>
</gene>
<keyword evidence="4" id="KW-0067">ATP-binding</keyword>
<keyword evidence="2 7" id="KW-0812">Transmembrane</keyword>
<organism evidence="10 11">
    <name type="scientific">Pseudomonas asplenii</name>
    <dbReference type="NCBI Taxonomy" id="53407"/>
    <lineage>
        <taxon>Bacteria</taxon>
        <taxon>Pseudomonadati</taxon>
        <taxon>Pseudomonadota</taxon>
        <taxon>Gammaproteobacteria</taxon>
        <taxon>Pseudomonadales</taxon>
        <taxon>Pseudomonadaceae</taxon>
        <taxon>Pseudomonas</taxon>
    </lineage>
</organism>
<dbReference type="EMBL" id="JSYZ01000010">
    <property type="protein sequence ID" value="KPA90314.1"/>
    <property type="molecule type" value="Genomic_DNA"/>
</dbReference>
<dbReference type="InterPro" id="IPR027417">
    <property type="entry name" value="P-loop_NTPase"/>
</dbReference>
<dbReference type="SUPFAM" id="SSF52540">
    <property type="entry name" value="P-loop containing nucleoside triphosphate hydrolases"/>
    <property type="match status" value="1"/>
</dbReference>
<evidence type="ECO:0000256" key="2">
    <source>
        <dbReference type="ARBA" id="ARBA00022692"/>
    </source>
</evidence>
<dbReference type="PROSITE" id="PS50893">
    <property type="entry name" value="ABC_TRANSPORTER_2"/>
    <property type="match status" value="1"/>
</dbReference>
<evidence type="ECO:0000256" key="7">
    <source>
        <dbReference type="SAM" id="Phobius"/>
    </source>
</evidence>
<dbReference type="Gene3D" id="1.20.1560.10">
    <property type="entry name" value="ABC transporter type 1, transmembrane domain"/>
    <property type="match status" value="1"/>
</dbReference>
<dbReference type="GO" id="GO:0005524">
    <property type="term" value="F:ATP binding"/>
    <property type="evidence" value="ECO:0007669"/>
    <property type="project" value="UniProtKB-KW"/>
</dbReference>
<dbReference type="Pfam" id="PF00005">
    <property type="entry name" value="ABC_tran"/>
    <property type="match status" value="1"/>
</dbReference>
<comment type="caution">
    <text evidence="10">The sequence shown here is derived from an EMBL/GenBank/DDBJ whole genome shotgun (WGS) entry which is preliminary data.</text>
</comment>
<comment type="subcellular location">
    <subcellularLocation>
        <location evidence="1">Cell membrane</location>
        <topology evidence="1">Multi-pass membrane protein</topology>
    </subcellularLocation>
</comment>
<dbReference type="NCBIfam" id="TIGR01194">
    <property type="entry name" value="cyc_pep_trnsptr"/>
    <property type="match status" value="1"/>
</dbReference>
<accession>A0A0M9GFZ8</accession>
<dbReference type="GO" id="GO:1904680">
    <property type="term" value="F:peptide transmembrane transporter activity"/>
    <property type="evidence" value="ECO:0007669"/>
    <property type="project" value="InterPro"/>
</dbReference>
<dbReference type="PANTHER" id="PTHR24221">
    <property type="entry name" value="ATP-BINDING CASSETTE SUB-FAMILY B"/>
    <property type="match status" value="1"/>
</dbReference>
<evidence type="ECO:0000313" key="10">
    <source>
        <dbReference type="EMBL" id="KPA90314.1"/>
    </source>
</evidence>
<dbReference type="PROSITE" id="PS50929">
    <property type="entry name" value="ABC_TM1F"/>
    <property type="match status" value="1"/>
</dbReference>
<dbReference type="InterPro" id="IPR036640">
    <property type="entry name" value="ABC1_TM_sf"/>
</dbReference>
<dbReference type="InterPro" id="IPR011527">
    <property type="entry name" value="ABC1_TM_dom"/>
</dbReference>
<feature type="transmembrane region" description="Helical" evidence="7">
    <location>
        <begin position="258"/>
        <end position="277"/>
    </location>
</feature>
<dbReference type="RefSeq" id="WP_054063132.1">
    <property type="nucleotide sequence ID" value="NZ_JSYZ01000010.1"/>
</dbReference>
<dbReference type="GO" id="GO:0140359">
    <property type="term" value="F:ABC-type transporter activity"/>
    <property type="evidence" value="ECO:0007669"/>
    <property type="project" value="InterPro"/>
</dbReference>
<reference evidence="10 11" key="1">
    <citation type="journal article" date="2015" name="PLoS ONE">
        <title>Rice-Infecting Pseudomonas Genomes Are Highly Accessorized and Harbor Multiple Putative Virulence Mechanisms to Cause Sheath Brown Rot.</title>
        <authorList>
            <person name="Quibod I.L."/>
            <person name="Grande G."/>
            <person name="Oreiro E.G."/>
            <person name="Borja F.N."/>
            <person name="Dossa G.S."/>
            <person name="Mauleon R."/>
            <person name="Cruz C.V."/>
            <person name="Oliva R."/>
        </authorList>
    </citation>
    <scope>NUCLEOTIDE SEQUENCE [LARGE SCALE GENOMIC DNA]</scope>
    <source>
        <strain evidence="10 11">IRRI 6609</strain>
    </source>
</reference>
<dbReference type="OrthoDB" id="9760776at2"/>
<dbReference type="InterPro" id="IPR003593">
    <property type="entry name" value="AAA+_ATPase"/>
</dbReference>
<dbReference type="PANTHER" id="PTHR24221:SF654">
    <property type="entry name" value="ATP-BINDING CASSETTE SUB-FAMILY B MEMBER 6"/>
    <property type="match status" value="1"/>
</dbReference>
<keyword evidence="5 7" id="KW-1133">Transmembrane helix</keyword>
<keyword evidence="3" id="KW-0547">Nucleotide-binding</keyword>
<name>A0A0M9GFZ8_9PSED</name>
<dbReference type="GO" id="GO:0005886">
    <property type="term" value="C:plasma membrane"/>
    <property type="evidence" value="ECO:0007669"/>
    <property type="project" value="UniProtKB-SubCell"/>
</dbReference>
<dbReference type="STRING" id="50340.PF66_03120"/>
<evidence type="ECO:0000259" key="9">
    <source>
        <dbReference type="PROSITE" id="PS50929"/>
    </source>
</evidence>
<dbReference type="PATRIC" id="fig|50340.43.peg.413"/>
<dbReference type="InterPro" id="IPR003439">
    <property type="entry name" value="ABC_transporter-like_ATP-bd"/>
</dbReference>
<evidence type="ECO:0000259" key="8">
    <source>
        <dbReference type="PROSITE" id="PS50893"/>
    </source>
</evidence>
<dbReference type="GO" id="GO:0016887">
    <property type="term" value="F:ATP hydrolysis activity"/>
    <property type="evidence" value="ECO:0007669"/>
    <property type="project" value="InterPro"/>
</dbReference>
<dbReference type="InterPro" id="IPR005898">
    <property type="entry name" value="Cyc_pep_transpt_SyrD/YojI"/>
</dbReference>
<keyword evidence="6 7" id="KW-0472">Membrane</keyword>
<feature type="transmembrane region" description="Helical" evidence="7">
    <location>
        <begin position="15"/>
        <end position="37"/>
    </location>
</feature>
<protein>
    <submittedName>
        <fullName evidence="10">Cyclic peptide transporter</fullName>
    </submittedName>
</protein>
<feature type="transmembrane region" description="Helical" evidence="7">
    <location>
        <begin position="283"/>
        <end position="307"/>
    </location>
</feature>